<evidence type="ECO:0000313" key="1">
    <source>
        <dbReference type="EMBL" id="GMT26598.1"/>
    </source>
</evidence>
<sequence>MNLVNGDTLVDTHVAVSLGLEELDVGALHLYSSCIDHHIGVHVESAAADTGGHHFRSLDVHLATLHVGLNHPLDFRSSVEALVLSLVDDDRVIAVHGCDGVDVSLFVGLNVLLDESFVDRVEFVGHLRFFSFCKQWV</sequence>
<evidence type="ECO:0008006" key="3">
    <source>
        <dbReference type="Google" id="ProtNLM"/>
    </source>
</evidence>
<dbReference type="EMBL" id="BTSY01000005">
    <property type="protein sequence ID" value="GMT26598.1"/>
    <property type="molecule type" value="Genomic_DNA"/>
</dbReference>
<reference evidence="1" key="1">
    <citation type="submission" date="2023-10" db="EMBL/GenBank/DDBJ databases">
        <title>Genome assembly of Pristionchus species.</title>
        <authorList>
            <person name="Yoshida K."/>
            <person name="Sommer R.J."/>
        </authorList>
    </citation>
    <scope>NUCLEOTIDE SEQUENCE</scope>
    <source>
        <strain evidence="1">RS5133</strain>
    </source>
</reference>
<dbReference type="Proteomes" id="UP001432322">
    <property type="component" value="Unassembled WGS sequence"/>
</dbReference>
<organism evidence="1 2">
    <name type="scientific">Pristionchus fissidentatus</name>
    <dbReference type="NCBI Taxonomy" id="1538716"/>
    <lineage>
        <taxon>Eukaryota</taxon>
        <taxon>Metazoa</taxon>
        <taxon>Ecdysozoa</taxon>
        <taxon>Nematoda</taxon>
        <taxon>Chromadorea</taxon>
        <taxon>Rhabditida</taxon>
        <taxon>Rhabditina</taxon>
        <taxon>Diplogasteromorpha</taxon>
        <taxon>Diplogasteroidea</taxon>
        <taxon>Neodiplogasteridae</taxon>
        <taxon>Pristionchus</taxon>
    </lineage>
</organism>
<comment type="caution">
    <text evidence="1">The sequence shown here is derived from an EMBL/GenBank/DDBJ whole genome shotgun (WGS) entry which is preliminary data.</text>
</comment>
<keyword evidence="2" id="KW-1185">Reference proteome</keyword>
<dbReference type="AlphaFoldDB" id="A0AAV5W4Y4"/>
<gene>
    <name evidence="1" type="ORF">PFISCL1PPCAC_17895</name>
</gene>
<protein>
    <recommendedName>
        <fullName evidence="3">Ribosomal protein</fullName>
    </recommendedName>
</protein>
<accession>A0AAV5W4Y4</accession>
<name>A0AAV5W4Y4_9BILA</name>
<evidence type="ECO:0000313" key="2">
    <source>
        <dbReference type="Proteomes" id="UP001432322"/>
    </source>
</evidence>
<proteinExistence type="predicted"/>